<reference evidence="1 2" key="1">
    <citation type="submission" date="2024-02" db="EMBL/GenBank/DDBJ databases">
        <title>Chromosome-level genome assembly of the Eurasian Minnow (Phoxinus phoxinus).</title>
        <authorList>
            <person name="Oriowo T.O."/>
            <person name="Martin S."/>
            <person name="Stange M."/>
            <person name="Chrysostomakis Y."/>
            <person name="Brown T."/>
            <person name="Winkler S."/>
            <person name="Kukowka S."/>
            <person name="Myers E.W."/>
            <person name="Bohne A."/>
        </authorList>
    </citation>
    <scope>NUCLEOTIDE SEQUENCE [LARGE SCALE GENOMIC DNA]</scope>
    <source>
        <strain evidence="1">ZFMK-TIS-60720</strain>
        <tissue evidence="1">Whole Organism</tissue>
    </source>
</reference>
<name>A0AAN9CCP9_9TELE</name>
<keyword evidence="2" id="KW-1185">Reference proteome</keyword>
<dbReference type="Proteomes" id="UP001364617">
    <property type="component" value="Unassembled WGS sequence"/>
</dbReference>
<protein>
    <submittedName>
        <fullName evidence="1">Uncharacterized protein</fullName>
    </submittedName>
</protein>
<proteinExistence type="predicted"/>
<dbReference type="AlphaFoldDB" id="A0AAN9CCP9"/>
<dbReference type="EMBL" id="JAYKXH010000021">
    <property type="protein sequence ID" value="KAK7129692.1"/>
    <property type="molecule type" value="Genomic_DNA"/>
</dbReference>
<gene>
    <name evidence="1" type="ORF">R3I93_019360</name>
</gene>
<organism evidence="1 2">
    <name type="scientific">Phoxinus phoxinus</name>
    <name type="common">Eurasian minnow</name>
    <dbReference type="NCBI Taxonomy" id="58324"/>
    <lineage>
        <taxon>Eukaryota</taxon>
        <taxon>Metazoa</taxon>
        <taxon>Chordata</taxon>
        <taxon>Craniata</taxon>
        <taxon>Vertebrata</taxon>
        <taxon>Euteleostomi</taxon>
        <taxon>Actinopterygii</taxon>
        <taxon>Neopterygii</taxon>
        <taxon>Teleostei</taxon>
        <taxon>Ostariophysi</taxon>
        <taxon>Cypriniformes</taxon>
        <taxon>Leuciscidae</taxon>
        <taxon>Phoxininae</taxon>
        <taxon>Phoxinus</taxon>
    </lineage>
</organism>
<comment type="caution">
    <text evidence="1">The sequence shown here is derived from an EMBL/GenBank/DDBJ whole genome shotgun (WGS) entry which is preliminary data.</text>
</comment>
<sequence>MSVHTTLISASDDGFTLHNTSLIL</sequence>
<evidence type="ECO:0000313" key="1">
    <source>
        <dbReference type="EMBL" id="KAK7129692.1"/>
    </source>
</evidence>
<accession>A0AAN9CCP9</accession>
<evidence type="ECO:0000313" key="2">
    <source>
        <dbReference type="Proteomes" id="UP001364617"/>
    </source>
</evidence>